<name>A0A3S3MEB7_9MAGN</name>
<comment type="caution">
    <text evidence="2">The sequence shown here is derived from an EMBL/GenBank/DDBJ whole genome shotgun (WGS) entry which is preliminary data.</text>
</comment>
<evidence type="ECO:0000313" key="3">
    <source>
        <dbReference type="Proteomes" id="UP000283530"/>
    </source>
</evidence>
<dbReference type="OrthoDB" id="1695393at2759"/>
<reference evidence="2 3" key="1">
    <citation type="journal article" date="2019" name="Nat. Plants">
        <title>Stout camphor tree genome fills gaps in understanding of flowering plant genome evolution.</title>
        <authorList>
            <person name="Chaw S.M."/>
            <person name="Liu Y.C."/>
            <person name="Wu Y.W."/>
            <person name="Wang H.Y."/>
            <person name="Lin C.I."/>
            <person name="Wu C.S."/>
            <person name="Ke H.M."/>
            <person name="Chang L.Y."/>
            <person name="Hsu C.Y."/>
            <person name="Yang H.T."/>
            <person name="Sudianto E."/>
            <person name="Hsu M.H."/>
            <person name="Wu K.P."/>
            <person name="Wang L.N."/>
            <person name="Leebens-Mack J.H."/>
            <person name="Tsai I.J."/>
        </authorList>
    </citation>
    <scope>NUCLEOTIDE SEQUENCE [LARGE SCALE GENOMIC DNA]</scope>
    <source>
        <strain evidence="3">cv. Chaw 1501</strain>
        <tissue evidence="2">Young leaves</tissue>
    </source>
</reference>
<dbReference type="AlphaFoldDB" id="A0A3S3MEB7"/>
<evidence type="ECO:0000313" key="2">
    <source>
        <dbReference type="EMBL" id="RWR72220.1"/>
    </source>
</evidence>
<protein>
    <submittedName>
        <fullName evidence="2">LisH domain-containing protein</fullName>
    </submittedName>
</protein>
<dbReference type="EMBL" id="QPKB01000001">
    <property type="protein sequence ID" value="RWR72220.1"/>
    <property type="molecule type" value="Genomic_DNA"/>
</dbReference>
<dbReference type="STRING" id="337451.A0A3S3MEB7"/>
<evidence type="ECO:0000256" key="1">
    <source>
        <dbReference type="SAM" id="Coils"/>
    </source>
</evidence>
<dbReference type="Proteomes" id="UP000283530">
    <property type="component" value="Unassembled WGS sequence"/>
</dbReference>
<organism evidence="2 3">
    <name type="scientific">Cinnamomum micranthum f. kanehirae</name>
    <dbReference type="NCBI Taxonomy" id="337451"/>
    <lineage>
        <taxon>Eukaryota</taxon>
        <taxon>Viridiplantae</taxon>
        <taxon>Streptophyta</taxon>
        <taxon>Embryophyta</taxon>
        <taxon>Tracheophyta</taxon>
        <taxon>Spermatophyta</taxon>
        <taxon>Magnoliopsida</taxon>
        <taxon>Magnoliidae</taxon>
        <taxon>Laurales</taxon>
        <taxon>Lauraceae</taxon>
        <taxon>Cinnamomum</taxon>
    </lineage>
</organism>
<keyword evidence="3" id="KW-1185">Reference proteome</keyword>
<keyword evidence="1" id="KW-0175">Coiled coil</keyword>
<feature type="coiled-coil region" evidence="1">
    <location>
        <begin position="39"/>
        <end position="66"/>
    </location>
</feature>
<gene>
    <name evidence="2" type="ORF">CKAN_00043200</name>
</gene>
<proteinExistence type="predicted"/>
<sequence>MVISEVKEAFLSCRLQTKTLMSGRTHLLVVPDALRHYYYEYLSSTAEAAQEKIAILRERESLLKANEMLNHEKRVIA</sequence>
<accession>A0A3S3MEB7</accession>